<evidence type="ECO:0000313" key="3">
    <source>
        <dbReference type="Proteomes" id="UP000070401"/>
    </source>
</evidence>
<evidence type="ECO:0000313" key="2">
    <source>
        <dbReference type="EMBL" id="KXA19071.1"/>
    </source>
</evidence>
<gene>
    <name evidence="2" type="ORF">HMPREF3221_01529</name>
</gene>
<proteinExistence type="predicted"/>
<sequence>MEVLKMYDVNKIANWFIWYNEYIRNFKNEDTDDITNMKLQKLLFYAQSAFLAVKGVPLFNNDILAWEHGPVIPEIYDKFKINGNKGITEYNENDLKGIIDDDRDLLIDVYNLFAEYSAWGLRNLTHSENPWKSTKRNNVITPDKMANTFKEKYLEA</sequence>
<evidence type="ECO:0000259" key="1">
    <source>
        <dbReference type="Pfam" id="PF13274"/>
    </source>
</evidence>
<dbReference type="Pfam" id="PF13274">
    <property type="entry name" value="SocA_Panacea"/>
    <property type="match status" value="1"/>
</dbReference>
<protein>
    <recommendedName>
        <fullName evidence="1">Antitoxin SocA-like Panacea domain-containing protein</fullName>
    </recommendedName>
</protein>
<dbReference type="InterPro" id="IPR025272">
    <property type="entry name" value="SocA_Panacea"/>
</dbReference>
<dbReference type="AlphaFoldDB" id="A0A133NS24"/>
<accession>A0A133NS24</accession>
<comment type="caution">
    <text evidence="2">The sequence shown here is derived from an EMBL/GenBank/DDBJ whole genome shotgun (WGS) entry which is preliminary data.</text>
</comment>
<name>A0A133NS24_FUSNU</name>
<reference evidence="3" key="1">
    <citation type="submission" date="2016-01" db="EMBL/GenBank/DDBJ databases">
        <authorList>
            <person name="Mitreva M."/>
            <person name="Pepin K.H."/>
            <person name="Mihindukulasuriya K.A."/>
            <person name="Fulton R."/>
            <person name="Fronick C."/>
            <person name="O'Laughlin M."/>
            <person name="Miner T."/>
            <person name="Herter B."/>
            <person name="Rosa B.A."/>
            <person name="Cordes M."/>
            <person name="Tomlinson C."/>
            <person name="Wollam A."/>
            <person name="Palsikar V.B."/>
            <person name="Mardis E.R."/>
            <person name="Wilson R.K."/>
        </authorList>
    </citation>
    <scope>NUCLEOTIDE SEQUENCE [LARGE SCALE GENOMIC DNA]</scope>
    <source>
        <strain evidence="3">MJR7757B</strain>
    </source>
</reference>
<keyword evidence="3" id="KW-1185">Reference proteome</keyword>
<dbReference type="PATRIC" id="fig|851.8.peg.1539"/>
<organism evidence="2 3">
    <name type="scientific">Fusobacterium nucleatum</name>
    <dbReference type="NCBI Taxonomy" id="851"/>
    <lineage>
        <taxon>Bacteria</taxon>
        <taxon>Fusobacteriati</taxon>
        <taxon>Fusobacteriota</taxon>
        <taxon>Fusobacteriia</taxon>
        <taxon>Fusobacteriales</taxon>
        <taxon>Fusobacteriaceae</taxon>
        <taxon>Fusobacterium</taxon>
    </lineage>
</organism>
<dbReference type="Proteomes" id="UP000070401">
    <property type="component" value="Unassembled WGS sequence"/>
</dbReference>
<dbReference type="EMBL" id="LRPY01000155">
    <property type="protein sequence ID" value="KXA19071.1"/>
    <property type="molecule type" value="Genomic_DNA"/>
</dbReference>
<feature type="domain" description="Antitoxin SocA-like Panacea" evidence="1">
    <location>
        <begin position="39"/>
        <end position="132"/>
    </location>
</feature>